<dbReference type="RefSeq" id="WP_281105940.1">
    <property type="nucleotide sequence ID" value="NZ_JAOPMH010000008.1"/>
</dbReference>
<organism evidence="1 2">
    <name type="scientific">Bifidobacterium catenulatum subsp. kashiwanohense</name>
    <dbReference type="NCBI Taxonomy" id="630129"/>
    <lineage>
        <taxon>Bacteria</taxon>
        <taxon>Bacillati</taxon>
        <taxon>Actinomycetota</taxon>
        <taxon>Actinomycetes</taxon>
        <taxon>Bifidobacteriales</taxon>
        <taxon>Bifidobacteriaceae</taxon>
        <taxon>Bifidobacterium</taxon>
    </lineage>
</organism>
<protein>
    <submittedName>
        <fullName evidence="1">Uncharacterized protein</fullName>
    </submittedName>
</protein>
<proteinExistence type="predicted"/>
<evidence type="ECO:0000313" key="2">
    <source>
        <dbReference type="Proteomes" id="UP001161916"/>
    </source>
</evidence>
<accession>A0AA43T5W5</accession>
<dbReference type="EMBL" id="JAOPMH010000008">
    <property type="protein sequence ID" value="MDH7890511.1"/>
    <property type="molecule type" value="Genomic_DNA"/>
</dbReference>
<dbReference type="AlphaFoldDB" id="A0AA43T5W5"/>
<reference evidence="1" key="1">
    <citation type="submission" date="2022-09" db="EMBL/GenBank/DDBJ databases">
        <authorList>
            <person name="Orihara K."/>
        </authorList>
    </citation>
    <scope>NUCLEOTIDE SEQUENCE</scope>
    <source>
        <strain evidence="1">YIT 13062</strain>
    </source>
</reference>
<dbReference type="Proteomes" id="UP001161916">
    <property type="component" value="Unassembled WGS sequence"/>
</dbReference>
<comment type="caution">
    <text evidence="1">The sequence shown here is derived from an EMBL/GenBank/DDBJ whole genome shotgun (WGS) entry which is preliminary data.</text>
</comment>
<reference evidence="1" key="2">
    <citation type="journal article" date="2023" name="Gut Microbes">
        <title>Characterization of Bifidobacterium kashiwanohense that utilizes both milk- and plant-derived oligosaccharides.</title>
        <authorList>
            <person name="Orihara K."/>
            <person name="Yahagi K."/>
            <person name="Saito Y."/>
            <person name="Watanabe Y."/>
            <person name="Sasai T."/>
            <person name="Hara T."/>
            <person name="Tsukuda N."/>
            <person name="Oki K."/>
            <person name="Fujimoto J."/>
            <person name="Matsuki T."/>
        </authorList>
    </citation>
    <scope>NUCLEOTIDE SEQUENCE</scope>
    <source>
        <strain evidence="1">YIT 13062</strain>
    </source>
</reference>
<name>A0AA43T5W5_9BIFI</name>
<gene>
    <name evidence="1" type="ORF">OB951_07900</name>
</gene>
<evidence type="ECO:0000313" key="1">
    <source>
        <dbReference type="EMBL" id="MDH7890511.1"/>
    </source>
</evidence>
<sequence length="54" mass="6227">MSTMIQDYGSDTVSMVFHSISPRVECEDFSAWRTLVQQLREYSFFSIAEALSND</sequence>